<name>A0A177NH36_9GAMM</name>
<dbReference type="OrthoDB" id="9892501at2"/>
<accession>A0A177NH36</accession>
<protein>
    <submittedName>
        <fullName evidence="1">Uncharacterized protein</fullName>
    </submittedName>
</protein>
<evidence type="ECO:0000313" key="2">
    <source>
        <dbReference type="Proteomes" id="UP000078476"/>
    </source>
</evidence>
<sequence length="135" mass="15656">MKTSKKRCKLVLSDIERVAEELLILSAQLTLLDELKELVTRVLRLCKVLRSRMSMLKKSNFVEKMRVDDVLIELDAMVDLDMISQLEERFSMAFADSSESQASEMLQQLLEKLERRYVIMLESIQQLAGMLQEAN</sequence>
<keyword evidence="2" id="KW-1185">Reference proteome</keyword>
<proteinExistence type="predicted"/>
<comment type="caution">
    <text evidence="1">The sequence shown here is derived from an EMBL/GenBank/DDBJ whole genome shotgun (WGS) entry which is preliminary data.</text>
</comment>
<dbReference type="EMBL" id="LUUI01000095">
    <property type="protein sequence ID" value="OAI16509.1"/>
    <property type="molecule type" value="Genomic_DNA"/>
</dbReference>
<evidence type="ECO:0000313" key="1">
    <source>
        <dbReference type="EMBL" id="OAI16509.1"/>
    </source>
</evidence>
<reference evidence="1 2" key="1">
    <citation type="submission" date="2016-03" db="EMBL/GenBank/DDBJ databases">
        <authorList>
            <person name="Ploux O."/>
        </authorList>
    </citation>
    <scope>NUCLEOTIDE SEQUENCE [LARGE SCALE GENOMIC DNA]</scope>
    <source>
        <strain evidence="1 2">R-45370</strain>
    </source>
</reference>
<dbReference type="Proteomes" id="UP000078476">
    <property type="component" value="Unassembled WGS sequence"/>
</dbReference>
<organism evidence="1 2">
    <name type="scientific">Methylomonas lenta</name>
    <dbReference type="NCBI Taxonomy" id="980561"/>
    <lineage>
        <taxon>Bacteria</taxon>
        <taxon>Pseudomonadati</taxon>
        <taxon>Pseudomonadota</taxon>
        <taxon>Gammaproteobacteria</taxon>
        <taxon>Methylococcales</taxon>
        <taxon>Methylococcaceae</taxon>
        <taxon>Methylomonas</taxon>
    </lineage>
</organism>
<dbReference type="RefSeq" id="WP_066981078.1">
    <property type="nucleotide sequence ID" value="NZ_LUUI01000095.1"/>
</dbReference>
<gene>
    <name evidence="1" type="ORF">A1359_07630</name>
</gene>
<dbReference type="AlphaFoldDB" id="A0A177NH36"/>